<dbReference type="Pfam" id="PF06094">
    <property type="entry name" value="GGACT"/>
    <property type="match status" value="1"/>
</dbReference>
<protein>
    <recommendedName>
        <fullName evidence="1">Gamma-glutamylcyclotransferase AIG2-like domain-containing protein</fullName>
    </recommendedName>
</protein>
<dbReference type="AlphaFoldDB" id="A0AAD6CK58"/>
<dbReference type="InterPro" id="IPR009288">
    <property type="entry name" value="AIG2-like_dom"/>
</dbReference>
<feature type="domain" description="Gamma-glutamylcyclotransferase AIG2-like" evidence="1">
    <location>
        <begin position="17"/>
        <end position="116"/>
    </location>
</feature>
<name>A0AAD6CK58_9EURO</name>
<dbReference type="InterPro" id="IPR036568">
    <property type="entry name" value="GGCT-like_sf"/>
</dbReference>
<dbReference type="Proteomes" id="UP001220324">
    <property type="component" value="Unassembled WGS sequence"/>
</dbReference>
<dbReference type="SUPFAM" id="SSF110857">
    <property type="entry name" value="Gamma-glutamyl cyclotransferase-like"/>
    <property type="match status" value="1"/>
</dbReference>
<evidence type="ECO:0000259" key="1">
    <source>
        <dbReference type="Pfam" id="PF06094"/>
    </source>
</evidence>
<dbReference type="Gene3D" id="3.10.490.10">
    <property type="entry name" value="Gamma-glutamyl cyclotransferase-like"/>
    <property type="match status" value="1"/>
</dbReference>
<accession>A0AAD6CK58</accession>
<sequence length="124" mass="14617">MNNTTTHDEPLQRELYFFYGTLMDRSSAQVTGWICKLWGEYPVLLAGPTDQIVLGMACEIQRLTDRDRLFRYETSVYRIQACCIELRNGRPVIGKTFVWNGDLEALREDSFELREWVMNRMELL</sequence>
<dbReference type="InterPro" id="IPR013024">
    <property type="entry name" value="GGCT-like"/>
</dbReference>
<keyword evidence="3" id="KW-1185">Reference proteome</keyword>
<evidence type="ECO:0000313" key="3">
    <source>
        <dbReference type="Proteomes" id="UP001220324"/>
    </source>
</evidence>
<dbReference type="EMBL" id="JAQIZZ010000008">
    <property type="protein sequence ID" value="KAJ5525042.1"/>
    <property type="molecule type" value="Genomic_DNA"/>
</dbReference>
<evidence type="ECO:0000313" key="2">
    <source>
        <dbReference type="EMBL" id="KAJ5525042.1"/>
    </source>
</evidence>
<reference evidence="2 3" key="1">
    <citation type="journal article" date="2023" name="IMA Fungus">
        <title>Comparative genomic study of the Penicillium genus elucidates a diverse pangenome and 15 lateral gene transfer events.</title>
        <authorList>
            <person name="Petersen C."/>
            <person name="Sorensen T."/>
            <person name="Nielsen M.R."/>
            <person name="Sondergaard T.E."/>
            <person name="Sorensen J.L."/>
            <person name="Fitzpatrick D.A."/>
            <person name="Frisvad J.C."/>
            <person name="Nielsen K.L."/>
        </authorList>
    </citation>
    <scope>NUCLEOTIDE SEQUENCE [LARGE SCALE GENOMIC DNA]</scope>
    <source>
        <strain evidence="2 3">IBT 35679</strain>
    </source>
</reference>
<gene>
    <name evidence="2" type="ORF">N7494_011692</name>
</gene>
<dbReference type="CDD" id="cd06661">
    <property type="entry name" value="GGCT_like"/>
    <property type="match status" value="1"/>
</dbReference>
<proteinExistence type="predicted"/>
<organism evidence="2 3">
    <name type="scientific">Penicillium frequentans</name>
    <dbReference type="NCBI Taxonomy" id="3151616"/>
    <lineage>
        <taxon>Eukaryota</taxon>
        <taxon>Fungi</taxon>
        <taxon>Dikarya</taxon>
        <taxon>Ascomycota</taxon>
        <taxon>Pezizomycotina</taxon>
        <taxon>Eurotiomycetes</taxon>
        <taxon>Eurotiomycetidae</taxon>
        <taxon>Eurotiales</taxon>
        <taxon>Aspergillaceae</taxon>
        <taxon>Penicillium</taxon>
    </lineage>
</organism>
<comment type="caution">
    <text evidence="2">The sequence shown here is derived from an EMBL/GenBank/DDBJ whole genome shotgun (WGS) entry which is preliminary data.</text>
</comment>